<dbReference type="PANTHER" id="PTHR30441:SF8">
    <property type="entry name" value="DUF748 DOMAIN-CONTAINING PROTEIN"/>
    <property type="match status" value="1"/>
</dbReference>
<keyword evidence="3" id="KW-1185">Reference proteome</keyword>
<keyword evidence="1" id="KW-0175">Coiled coil</keyword>
<dbReference type="InterPro" id="IPR052894">
    <property type="entry name" value="AsmA-related"/>
</dbReference>
<evidence type="ECO:0000313" key="2">
    <source>
        <dbReference type="EMBL" id="MFC4871174.1"/>
    </source>
</evidence>
<evidence type="ECO:0000256" key="1">
    <source>
        <dbReference type="SAM" id="Coils"/>
    </source>
</evidence>
<feature type="coiled-coil region" evidence="1">
    <location>
        <begin position="943"/>
        <end position="978"/>
    </location>
</feature>
<reference evidence="3" key="1">
    <citation type="journal article" date="2019" name="Int. J. Syst. Evol. Microbiol.">
        <title>The Global Catalogue of Microorganisms (GCM) 10K type strain sequencing project: providing services to taxonomists for standard genome sequencing and annotation.</title>
        <authorList>
            <consortium name="The Broad Institute Genomics Platform"/>
            <consortium name="The Broad Institute Genome Sequencing Center for Infectious Disease"/>
            <person name="Wu L."/>
            <person name="Ma J."/>
        </authorList>
    </citation>
    <scope>NUCLEOTIDE SEQUENCE [LARGE SCALE GENOMIC DNA]</scope>
    <source>
        <strain evidence="3">CGMCC 4.7466</strain>
    </source>
</reference>
<organism evidence="2 3">
    <name type="scientific">Negadavirga shengliensis</name>
    <dbReference type="NCBI Taxonomy" id="1389218"/>
    <lineage>
        <taxon>Bacteria</taxon>
        <taxon>Pseudomonadati</taxon>
        <taxon>Bacteroidota</taxon>
        <taxon>Cytophagia</taxon>
        <taxon>Cytophagales</taxon>
        <taxon>Cyclobacteriaceae</taxon>
        <taxon>Negadavirga</taxon>
    </lineage>
</organism>
<dbReference type="RefSeq" id="WP_377062405.1">
    <property type="nucleotide sequence ID" value="NZ_JBHSJJ010000003.1"/>
</dbReference>
<accession>A0ABV9SXV1</accession>
<dbReference type="PANTHER" id="PTHR30441">
    <property type="entry name" value="DUF748 DOMAIN-CONTAINING PROTEIN"/>
    <property type="match status" value="1"/>
</dbReference>
<protein>
    <submittedName>
        <fullName evidence="2">AsmA-like C-terminal region-containing protein</fullName>
    </submittedName>
</protein>
<comment type="caution">
    <text evidence="2">The sequence shown here is derived from an EMBL/GenBank/DDBJ whole genome shotgun (WGS) entry which is preliminary data.</text>
</comment>
<gene>
    <name evidence="2" type="ORF">ACFPFU_05710</name>
</gene>
<evidence type="ECO:0000313" key="3">
    <source>
        <dbReference type="Proteomes" id="UP001595818"/>
    </source>
</evidence>
<proteinExistence type="predicted"/>
<sequence>MKKFAFTIFVILALLLVAMVAVPFIFKDKILAKIDQEIASTVNAQVYYDYDQISLSVFRRFPNIAATVREFGIRGNPPFQNDTLVHVGSLQVDFNLWSVIFDDYPTLTGIHLNDGSMYIKVLEDGTANYDIMYESNSEEVSTEPSEFRMGVDVIEVNRLSFIYDDRETDFFMALSDMDLAGRADFTLDVYDLLAKGRGNIVMMSHEGTEYLTNKVITLDSKINVDLEKMVFGFENASLALNDFGFGLDGHVAMPTEDIEMDIRFYGEDNTFKSVLSLVPGIYTDSFQGLRTSGEMDFSGFVKGIYNETSFPAFQLGLTINEGMFQYPDLPRPVQQVNMDLLIKNETGNIDYTEINLSRFSLQFGDQPFSGRFYLKDLVHYDMDAQLKGNLDLKELTAIFPLEDLELRGGLALDAVAKGRYDSVNNIIPALNATINLSNGYIKSVEYPAPIENLNVQARAVNTSGKMSDMLVDISSFGFELEGETINGNLRIQDLDRFSWDLAVHGGLDLGKLAAIFPSEDVIMEGVVRADIDSEGSYADVEANRYDRLKTSGEITLRDFYYADMDYPQGIRIREAHTVFSPNAINLSKFDARLGESPVQASGNLSDYMAYLFSESGGVLKGRLDITSTKFNVNEWMTGGEPSSDTTALQVVELPRNIDFTMNVKANEILYDNLVLREAQGSMVLRDGILTFRDFKTKTLGGTLAFGGNYNTQDVLNPTFDMNLNIGDFGVQETFKSFMTVRAFAPIAQHVTGKFSTNFSLSGVLSQDMTPVLSTLDGKGLIRVAEAAVKDSPLLRGITSLSNLNETSTISLRPLSISAEIEDGMLNVRPFDIRLWDYEAKVQGSTGFDGSINYLVSMQVPASKFGSQVNNLVSGLVGTDLSSTMIPLAFNIGGSYNRPNVRLASGDNLDSYLTNALKSRASNVKQKVEQDIASEFKAREDSLKKEVKQRAEVAKDSVRQEAEKLVDQTKEKAVDEVKNILRGFTRNKPKETPQE</sequence>
<dbReference type="Proteomes" id="UP001595818">
    <property type="component" value="Unassembled WGS sequence"/>
</dbReference>
<dbReference type="EMBL" id="JBHSJJ010000003">
    <property type="protein sequence ID" value="MFC4871174.1"/>
    <property type="molecule type" value="Genomic_DNA"/>
</dbReference>
<name>A0ABV9SXV1_9BACT</name>